<protein>
    <submittedName>
        <fullName evidence="2">Uncharacterized protein</fullName>
    </submittedName>
</protein>
<name>A0A5E4CRS8_MARMO</name>
<sequence>MVAPSPKPEGRARQAEGYRASTASSMARGLSLPRRRATLRVSAPSGQLPLSCRYPAPQ</sequence>
<organism evidence="2">
    <name type="scientific">Marmota monax</name>
    <name type="common">Woodchuck</name>
    <dbReference type="NCBI Taxonomy" id="9995"/>
    <lineage>
        <taxon>Eukaryota</taxon>
        <taxon>Metazoa</taxon>
        <taxon>Chordata</taxon>
        <taxon>Craniata</taxon>
        <taxon>Vertebrata</taxon>
        <taxon>Euteleostomi</taxon>
        <taxon>Mammalia</taxon>
        <taxon>Eutheria</taxon>
        <taxon>Euarchontoglires</taxon>
        <taxon>Glires</taxon>
        <taxon>Rodentia</taxon>
        <taxon>Sciuromorpha</taxon>
        <taxon>Sciuridae</taxon>
        <taxon>Xerinae</taxon>
        <taxon>Marmotini</taxon>
        <taxon>Marmota</taxon>
    </lineage>
</organism>
<feature type="region of interest" description="Disordered" evidence="1">
    <location>
        <begin position="1"/>
        <end position="58"/>
    </location>
</feature>
<accession>A0A5E4CRS8</accession>
<dbReference type="AlphaFoldDB" id="A0A5E4CRS8"/>
<feature type="non-terminal residue" evidence="2">
    <location>
        <position position="58"/>
    </location>
</feature>
<proteinExistence type="predicted"/>
<evidence type="ECO:0000313" key="2">
    <source>
        <dbReference type="EMBL" id="VTJ84507.1"/>
    </source>
</evidence>
<gene>
    <name evidence="2" type="ORF">MONAX_5E044149</name>
</gene>
<dbReference type="EMBL" id="CABDUW010001897">
    <property type="protein sequence ID" value="VTJ84507.1"/>
    <property type="molecule type" value="Genomic_DNA"/>
</dbReference>
<evidence type="ECO:0000256" key="1">
    <source>
        <dbReference type="SAM" id="MobiDB-lite"/>
    </source>
</evidence>
<reference evidence="2" key="1">
    <citation type="submission" date="2019-04" db="EMBL/GenBank/DDBJ databases">
        <authorList>
            <person name="Alioto T."/>
            <person name="Alioto T."/>
        </authorList>
    </citation>
    <scope>NUCLEOTIDE SEQUENCE [LARGE SCALE GENOMIC DNA]</scope>
</reference>
<comment type="caution">
    <text evidence="2">The sequence shown here is derived from an EMBL/GenBank/DDBJ whole genome shotgun (WGS) entry which is preliminary data.</text>
</comment>